<proteinExistence type="predicted"/>
<keyword evidence="3" id="KW-1185">Reference proteome</keyword>
<name>A0AAV7E3C7_ARIFI</name>
<sequence>MTKAGRVFAWKQWLYNIVPAVSKTKLSASNRGALFAWLFASSGSVARSLPCLAHALASEDVFYGRTELLLLLLLLLSLFLPLRLTLTGTSSRENYASSLSRF</sequence>
<accession>A0AAV7E3C7</accession>
<evidence type="ECO:0000313" key="3">
    <source>
        <dbReference type="Proteomes" id="UP000825729"/>
    </source>
</evidence>
<dbReference type="Proteomes" id="UP000825729">
    <property type="component" value="Unassembled WGS sequence"/>
</dbReference>
<comment type="caution">
    <text evidence="2">The sequence shown here is derived from an EMBL/GenBank/DDBJ whole genome shotgun (WGS) entry which is preliminary data.</text>
</comment>
<reference evidence="2 3" key="1">
    <citation type="submission" date="2021-07" db="EMBL/GenBank/DDBJ databases">
        <title>The Aristolochia fimbriata genome: insights into angiosperm evolution, floral development and chemical biosynthesis.</title>
        <authorList>
            <person name="Jiao Y."/>
        </authorList>
    </citation>
    <scope>NUCLEOTIDE SEQUENCE [LARGE SCALE GENOMIC DNA]</scope>
    <source>
        <strain evidence="2">IBCAS-2021</strain>
        <tissue evidence="2">Leaf</tissue>
    </source>
</reference>
<dbReference type="EMBL" id="JAINDJ010000006">
    <property type="protein sequence ID" value="KAG9443332.1"/>
    <property type="molecule type" value="Genomic_DNA"/>
</dbReference>
<keyword evidence="1" id="KW-0812">Transmembrane</keyword>
<dbReference type="AlphaFoldDB" id="A0AAV7E3C7"/>
<keyword evidence="1" id="KW-1133">Transmembrane helix</keyword>
<evidence type="ECO:0000256" key="1">
    <source>
        <dbReference type="SAM" id="Phobius"/>
    </source>
</evidence>
<protein>
    <recommendedName>
        <fullName evidence="4">Secreted protein</fullName>
    </recommendedName>
</protein>
<evidence type="ECO:0000313" key="2">
    <source>
        <dbReference type="EMBL" id="KAG9443332.1"/>
    </source>
</evidence>
<keyword evidence="1" id="KW-0472">Membrane</keyword>
<organism evidence="2 3">
    <name type="scientific">Aristolochia fimbriata</name>
    <name type="common">White veined hardy Dutchman's pipe vine</name>
    <dbReference type="NCBI Taxonomy" id="158543"/>
    <lineage>
        <taxon>Eukaryota</taxon>
        <taxon>Viridiplantae</taxon>
        <taxon>Streptophyta</taxon>
        <taxon>Embryophyta</taxon>
        <taxon>Tracheophyta</taxon>
        <taxon>Spermatophyta</taxon>
        <taxon>Magnoliopsida</taxon>
        <taxon>Magnoliidae</taxon>
        <taxon>Piperales</taxon>
        <taxon>Aristolochiaceae</taxon>
        <taxon>Aristolochia</taxon>
    </lineage>
</organism>
<evidence type="ECO:0008006" key="4">
    <source>
        <dbReference type="Google" id="ProtNLM"/>
    </source>
</evidence>
<gene>
    <name evidence="2" type="ORF">H6P81_014672</name>
</gene>
<feature type="transmembrane region" description="Helical" evidence="1">
    <location>
        <begin position="68"/>
        <end position="86"/>
    </location>
</feature>